<dbReference type="PANTHER" id="PTHR37170:SF1">
    <property type="entry name" value="GLUTAREDOXIN-LIKE PROTEIN"/>
    <property type="match status" value="1"/>
</dbReference>
<dbReference type="Gene3D" id="3.40.30.80">
    <property type="match status" value="1"/>
</dbReference>
<gene>
    <name evidence="2" type="ORF">MM817_00062</name>
</gene>
<protein>
    <recommendedName>
        <fullName evidence="1">Thioredoxin-like fold domain-containing protein</fullName>
    </recommendedName>
</protein>
<dbReference type="EMBL" id="JALBUF010000001">
    <property type="protein sequence ID" value="MCI0181817.1"/>
    <property type="molecule type" value="Genomic_DNA"/>
</dbReference>
<dbReference type="InterPro" id="IPR012336">
    <property type="entry name" value="Thioredoxin-like_fold"/>
</dbReference>
<evidence type="ECO:0000259" key="1">
    <source>
        <dbReference type="Pfam" id="PF13192"/>
    </source>
</evidence>
<keyword evidence="3" id="KW-1185">Reference proteome</keyword>
<dbReference type="SUPFAM" id="SSF52833">
    <property type="entry name" value="Thioredoxin-like"/>
    <property type="match status" value="1"/>
</dbReference>
<dbReference type="Proteomes" id="UP001139263">
    <property type="component" value="Unassembled WGS sequence"/>
</dbReference>
<accession>A0A9X1V5Z1</accession>
<dbReference type="Pfam" id="PF13192">
    <property type="entry name" value="Thioredoxin_3"/>
    <property type="match status" value="1"/>
</dbReference>
<dbReference type="AlphaFoldDB" id="A0A9X1V5Z1"/>
<evidence type="ECO:0000313" key="2">
    <source>
        <dbReference type="EMBL" id="MCI0181817.1"/>
    </source>
</evidence>
<sequence length="60" mass="6525">MAAFVSDQVVGDMVEASEFPELSERFDVYGVPKTVINDTGSMEGAVPETAFLEKILQTID</sequence>
<comment type="caution">
    <text evidence="2">The sequence shown here is derived from an EMBL/GenBank/DDBJ whole genome shotgun (WGS) entry which is preliminary data.</text>
</comment>
<feature type="domain" description="Thioredoxin-like fold" evidence="1">
    <location>
        <begin position="6"/>
        <end position="57"/>
    </location>
</feature>
<dbReference type="InterPro" id="IPR036249">
    <property type="entry name" value="Thioredoxin-like_sf"/>
</dbReference>
<dbReference type="PANTHER" id="PTHR37170">
    <property type="entry name" value="GLUTAREDOXIN-RELATED"/>
    <property type="match status" value="1"/>
</dbReference>
<name>A0A9X1V5Z1_9BACL</name>
<organism evidence="2 3">
    <name type="scientific">Sulfoacidibacillus ferrooxidans</name>
    <dbReference type="NCBI Taxonomy" id="2005001"/>
    <lineage>
        <taxon>Bacteria</taxon>
        <taxon>Bacillati</taxon>
        <taxon>Bacillota</taxon>
        <taxon>Bacilli</taxon>
        <taxon>Bacillales</taxon>
        <taxon>Alicyclobacillaceae</taxon>
        <taxon>Sulfoacidibacillus</taxon>
    </lineage>
</organism>
<proteinExistence type="predicted"/>
<reference evidence="2" key="1">
    <citation type="submission" date="2022-03" db="EMBL/GenBank/DDBJ databases">
        <title>Draft Genome Sequence of Firmicute Strain S0AB, a Heterotrophic Iron/Sulfur-Oxidizing Extreme Acidophile.</title>
        <authorList>
            <person name="Vergara E."/>
            <person name="Pakostova E."/>
            <person name="Johnson D.B."/>
            <person name="Holmes D.S."/>
        </authorList>
    </citation>
    <scope>NUCLEOTIDE SEQUENCE</scope>
    <source>
        <strain evidence="2">S0AB</strain>
    </source>
</reference>
<evidence type="ECO:0000313" key="3">
    <source>
        <dbReference type="Proteomes" id="UP001139263"/>
    </source>
</evidence>